<dbReference type="Gene3D" id="3.10.450.50">
    <property type="match status" value="1"/>
</dbReference>
<feature type="domain" description="SnoaL-like" evidence="1">
    <location>
        <begin position="10"/>
        <end position="116"/>
    </location>
</feature>
<gene>
    <name evidence="2" type="ORF">K3177_13660</name>
</gene>
<evidence type="ECO:0000259" key="1">
    <source>
        <dbReference type="Pfam" id="PF12680"/>
    </source>
</evidence>
<dbReference type="InterPro" id="IPR032710">
    <property type="entry name" value="NTF2-like_dom_sf"/>
</dbReference>
<proteinExistence type="predicted"/>
<evidence type="ECO:0000313" key="3">
    <source>
        <dbReference type="Proteomes" id="UP000776651"/>
    </source>
</evidence>
<reference evidence="2 3" key="1">
    <citation type="submission" date="2021-08" db="EMBL/GenBank/DDBJ databases">
        <title>Comparative Genomics Analysis of the Genus Qipengyuania Reveals Extensive Genetic Diversity and Metabolic Versatility, Including the Description of Fifteen Novel Species.</title>
        <authorList>
            <person name="Liu Y."/>
        </authorList>
    </citation>
    <scope>NUCLEOTIDE SEQUENCE [LARGE SCALE GENOMIC DNA]</scope>
    <source>
        <strain evidence="2 3">GH25</strain>
    </source>
</reference>
<comment type="caution">
    <text evidence="2">The sequence shown here is derived from an EMBL/GenBank/DDBJ whole genome shotgun (WGS) entry which is preliminary data.</text>
</comment>
<sequence>MSIQDNKQLVQDYMANFGRSDIDGLLAMMTDDFTWTIVGKPHLSPFVGTKSKVEIAELWHGLYEALDGPLTMSVTGMIAEGDQVATEVVSDGRTHDGKLYANAYHFVITLRDGHLAAVREYTDLAHATEIFG</sequence>
<organism evidence="2 3">
    <name type="scientific">Qipengyuania pacifica</name>
    <dbReference type="NCBI Taxonomy" id="2860199"/>
    <lineage>
        <taxon>Bacteria</taxon>
        <taxon>Pseudomonadati</taxon>
        <taxon>Pseudomonadota</taxon>
        <taxon>Alphaproteobacteria</taxon>
        <taxon>Sphingomonadales</taxon>
        <taxon>Erythrobacteraceae</taxon>
        <taxon>Qipengyuania</taxon>
    </lineage>
</organism>
<dbReference type="EMBL" id="JAIGNQ010000004">
    <property type="protein sequence ID" value="MBX7489564.1"/>
    <property type="molecule type" value="Genomic_DNA"/>
</dbReference>
<keyword evidence="3" id="KW-1185">Reference proteome</keyword>
<dbReference type="Proteomes" id="UP000776651">
    <property type="component" value="Unassembled WGS sequence"/>
</dbReference>
<dbReference type="SUPFAM" id="SSF54427">
    <property type="entry name" value="NTF2-like"/>
    <property type="match status" value="1"/>
</dbReference>
<protein>
    <submittedName>
        <fullName evidence="2">Nuclear transport factor 2 family protein</fullName>
    </submittedName>
</protein>
<accession>A0ABS7JJF8</accession>
<dbReference type="RefSeq" id="WP_221598692.1">
    <property type="nucleotide sequence ID" value="NZ_JAIGNQ010000004.1"/>
</dbReference>
<evidence type="ECO:0000313" key="2">
    <source>
        <dbReference type="EMBL" id="MBX7489564.1"/>
    </source>
</evidence>
<dbReference type="Pfam" id="PF12680">
    <property type="entry name" value="SnoaL_2"/>
    <property type="match status" value="1"/>
</dbReference>
<dbReference type="InterPro" id="IPR037401">
    <property type="entry name" value="SnoaL-like"/>
</dbReference>
<dbReference type="PANTHER" id="PTHR41252:SF1">
    <property type="entry name" value="BLR2505 PROTEIN"/>
    <property type="match status" value="1"/>
</dbReference>
<dbReference type="PANTHER" id="PTHR41252">
    <property type="entry name" value="BLR2505 PROTEIN"/>
    <property type="match status" value="1"/>
</dbReference>
<name>A0ABS7JJF8_9SPHN</name>